<sequence>MSAQKSTAAAAAASSVVKKTKPAKQKPMSIGVTLKHVQKQFPDVTVSKIRFLESEGLITPERTAKGYRRYYQKDLDRLRYILTAQRDHYTPLKVIREQLDAMDSGQVTAIVSSQAEALISAEQLRAPVVTRLTDADVADQAGTTQENIAKLVSVGLIKPDPAGFFDTDDVSIVSAAVALESFGFEARQLKSLRNAARRQADMISQVATPVAHSKSDTAPQQAEELSQQMAALVLSLHGTLVKTELRDEFRP</sequence>
<keyword evidence="1" id="KW-0238">DNA-binding</keyword>
<dbReference type="RefSeq" id="WP_070563527.1">
    <property type="nucleotide sequence ID" value="NZ_VHIS01000031.1"/>
</dbReference>
<evidence type="ECO:0000313" key="4">
    <source>
        <dbReference type="EMBL" id="TRX49790.1"/>
    </source>
</evidence>
<evidence type="ECO:0000256" key="1">
    <source>
        <dbReference type="ARBA" id="ARBA00023125"/>
    </source>
</evidence>
<dbReference type="PROSITE" id="PS50937">
    <property type="entry name" value="HTH_MERR_2"/>
    <property type="match status" value="1"/>
</dbReference>
<dbReference type="Pfam" id="PF13411">
    <property type="entry name" value="MerR_1"/>
    <property type="match status" value="1"/>
</dbReference>
<name>A0ABY3CV54_9CORY</name>
<reference evidence="4 5" key="1">
    <citation type="submission" date="2019-07" db="EMBL/GenBank/DDBJ databases">
        <title>Draft genome of C. aurimucosum strain 2299.</title>
        <authorList>
            <person name="Pacheco L.G.C."/>
            <person name="Aguiar E.R.G.R."/>
            <person name="Santos C.S."/>
            <person name="Rocha D.J.P.G."/>
            <person name="Sant'Anna L.O."/>
            <person name="Mattos-Guaraldi A.L."/>
            <person name="Santos L.S."/>
        </authorList>
    </citation>
    <scope>NUCLEOTIDE SEQUENCE [LARGE SCALE GENOMIC DNA]</scope>
    <source>
        <strain evidence="4 5">2299</strain>
    </source>
</reference>
<dbReference type="CDD" id="cd00592">
    <property type="entry name" value="HTH_MerR-like"/>
    <property type="match status" value="1"/>
</dbReference>
<feature type="region of interest" description="Disordered" evidence="2">
    <location>
        <begin position="1"/>
        <end position="20"/>
    </location>
</feature>
<dbReference type="PANTHER" id="PTHR30204">
    <property type="entry name" value="REDOX-CYCLING DRUG-SENSING TRANSCRIPTIONAL ACTIVATOR SOXR"/>
    <property type="match status" value="1"/>
</dbReference>
<keyword evidence="5" id="KW-1185">Reference proteome</keyword>
<protein>
    <submittedName>
        <fullName evidence="4">MerR family transcriptional regulator</fullName>
    </submittedName>
</protein>
<dbReference type="InterPro" id="IPR000551">
    <property type="entry name" value="MerR-type_HTH_dom"/>
</dbReference>
<dbReference type="Proteomes" id="UP000316859">
    <property type="component" value="Unassembled WGS sequence"/>
</dbReference>
<dbReference type="InterPro" id="IPR009061">
    <property type="entry name" value="DNA-bd_dom_put_sf"/>
</dbReference>
<feature type="compositionally biased region" description="Low complexity" evidence="2">
    <location>
        <begin position="1"/>
        <end position="17"/>
    </location>
</feature>
<dbReference type="Gene3D" id="1.10.1660.10">
    <property type="match status" value="1"/>
</dbReference>
<evidence type="ECO:0000313" key="5">
    <source>
        <dbReference type="Proteomes" id="UP000316859"/>
    </source>
</evidence>
<gene>
    <name evidence="4" type="ORF">FNY88_04325</name>
</gene>
<comment type="caution">
    <text evidence="4">The sequence shown here is derived from an EMBL/GenBank/DDBJ whole genome shotgun (WGS) entry which is preliminary data.</text>
</comment>
<proteinExistence type="predicted"/>
<dbReference type="SUPFAM" id="SSF46955">
    <property type="entry name" value="Putative DNA-binding domain"/>
    <property type="match status" value="1"/>
</dbReference>
<dbReference type="InterPro" id="IPR047057">
    <property type="entry name" value="MerR_fam"/>
</dbReference>
<accession>A0ABY3CV54</accession>
<evidence type="ECO:0000256" key="2">
    <source>
        <dbReference type="SAM" id="MobiDB-lite"/>
    </source>
</evidence>
<dbReference type="PANTHER" id="PTHR30204:SF89">
    <property type="entry name" value="HTH MERR-TYPE DOMAIN-CONTAINING PROTEIN"/>
    <property type="match status" value="1"/>
</dbReference>
<organism evidence="4 5">
    <name type="scientific">Corynebacterium guaraldiae</name>
    <dbReference type="NCBI Taxonomy" id="3051103"/>
    <lineage>
        <taxon>Bacteria</taxon>
        <taxon>Bacillati</taxon>
        <taxon>Actinomycetota</taxon>
        <taxon>Actinomycetes</taxon>
        <taxon>Mycobacteriales</taxon>
        <taxon>Corynebacteriaceae</taxon>
        <taxon>Corynebacterium</taxon>
    </lineage>
</organism>
<feature type="domain" description="HTH merR-type" evidence="3">
    <location>
        <begin position="43"/>
        <end position="101"/>
    </location>
</feature>
<dbReference type="SMART" id="SM00422">
    <property type="entry name" value="HTH_MERR"/>
    <property type="match status" value="1"/>
</dbReference>
<dbReference type="EMBL" id="VKDI01000007">
    <property type="protein sequence ID" value="TRX49790.1"/>
    <property type="molecule type" value="Genomic_DNA"/>
</dbReference>
<evidence type="ECO:0000259" key="3">
    <source>
        <dbReference type="PROSITE" id="PS50937"/>
    </source>
</evidence>